<evidence type="ECO:0000256" key="2">
    <source>
        <dbReference type="ARBA" id="ARBA00022598"/>
    </source>
</evidence>
<evidence type="ECO:0000313" key="10">
    <source>
        <dbReference type="Proteomes" id="UP000002630"/>
    </source>
</evidence>
<dbReference type="AlphaFoldDB" id="D8LRA1"/>
<keyword evidence="4" id="KW-0547">Nucleotide-binding</keyword>
<dbReference type="STRING" id="2880.D8LRA1"/>
<dbReference type="Gene3D" id="3.40.50.620">
    <property type="entry name" value="HUPs"/>
    <property type="match status" value="1"/>
</dbReference>
<name>D8LRA1_ECTSI</name>
<dbReference type="GO" id="GO:0005524">
    <property type="term" value="F:ATP binding"/>
    <property type="evidence" value="ECO:0007669"/>
    <property type="project" value="UniProtKB-KW"/>
</dbReference>
<dbReference type="OrthoDB" id="434144at2759"/>
<accession>D8LRA1</accession>
<dbReference type="PANTHER" id="PTHR43033">
    <property type="entry name" value="TRNA(ILE)-LYSIDINE SYNTHASE-RELATED"/>
    <property type="match status" value="1"/>
</dbReference>
<dbReference type="EMBL" id="FN649741">
    <property type="protein sequence ID" value="CBN75006.1"/>
    <property type="molecule type" value="Genomic_DNA"/>
</dbReference>
<dbReference type="InterPro" id="IPR011063">
    <property type="entry name" value="TilS/TtcA_N"/>
</dbReference>
<comment type="catalytic activity">
    <reaction evidence="6">
        <text>cytidine(34) in tRNA(Ile2) + L-lysine + ATP = lysidine(34) in tRNA(Ile2) + AMP + diphosphate + H(+)</text>
        <dbReference type="Rhea" id="RHEA:43744"/>
        <dbReference type="Rhea" id="RHEA-COMP:10625"/>
        <dbReference type="Rhea" id="RHEA-COMP:10670"/>
        <dbReference type="ChEBI" id="CHEBI:15378"/>
        <dbReference type="ChEBI" id="CHEBI:30616"/>
        <dbReference type="ChEBI" id="CHEBI:32551"/>
        <dbReference type="ChEBI" id="CHEBI:33019"/>
        <dbReference type="ChEBI" id="CHEBI:82748"/>
        <dbReference type="ChEBI" id="CHEBI:83665"/>
        <dbReference type="ChEBI" id="CHEBI:456215"/>
        <dbReference type="EC" id="6.3.4.19"/>
    </reaction>
</comment>
<dbReference type="InterPro" id="IPR014729">
    <property type="entry name" value="Rossmann-like_a/b/a_fold"/>
</dbReference>
<sequence>MALCRALVHLRPVYGFEVVGIHIDYGNRHESGREADFVQGWCARHGVVFYKRAIGEVRRGVTARDEYEKVAREIRFDAYKAALGGRSKDGNSDGNSDGNEGGGKEEKGEGGGGRPAVMFGHHEGDVEENVLTNLIKGCSILELAGMSPENTVNGVRVWRPMLPFGKDVVYDFAHKFGVPYFKDTTPSWSTRGKLRRQLIPMMEDVFGSGVLGHLSAVARESDDLRDLVHRELFQPVWDKAVTQPLGLRLDVESYRSHGLLFWKEVLRQLVHKMGMPMVRDKTLGMFVRDTLQRDTHVPLKDKWVELRKEYVGFLCGGSLYIFRMGVFLPPNTSYGEKAEGTPVPLDGGLVQVGPWRITTAETETKLPQELQGFERGRPPAANALPFASMEELMDGELSYVVAVPDTPEAALTVQPGLRAKAPAWRDVDPRIRRGMPLLAPPPSRDPPLLKESGARMVTVTLKYTGAGTSPL</sequence>
<evidence type="ECO:0000256" key="6">
    <source>
        <dbReference type="ARBA" id="ARBA00048539"/>
    </source>
</evidence>
<dbReference type="PANTHER" id="PTHR43033:SF3">
    <property type="entry name" value="TRNA(ILE)-LYSIDINE SYNTHETASE"/>
    <property type="match status" value="1"/>
</dbReference>
<dbReference type="InterPro" id="IPR012795">
    <property type="entry name" value="tRNA_Ile_lys_synt_N"/>
</dbReference>
<evidence type="ECO:0000256" key="3">
    <source>
        <dbReference type="ARBA" id="ARBA00022694"/>
    </source>
</evidence>
<feature type="region of interest" description="Disordered" evidence="7">
    <location>
        <begin position="86"/>
        <end position="118"/>
    </location>
</feature>
<keyword evidence="10" id="KW-1185">Reference proteome</keyword>
<dbReference type="eggNOG" id="ENOG502QS82">
    <property type="taxonomic scope" value="Eukaryota"/>
</dbReference>
<evidence type="ECO:0000313" key="9">
    <source>
        <dbReference type="EMBL" id="CBN75006.1"/>
    </source>
</evidence>
<keyword evidence="5" id="KW-0067">ATP-binding</keyword>
<dbReference type="InParanoid" id="D8LRA1"/>
<gene>
    <name evidence="9" type="ORF">Esi_0064_0050</name>
</gene>
<evidence type="ECO:0000256" key="7">
    <source>
        <dbReference type="SAM" id="MobiDB-lite"/>
    </source>
</evidence>
<dbReference type="Pfam" id="PF01171">
    <property type="entry name" value="ATP_bind_3"/>
    <property type="match status" value="2"/>
</dbReference>
<dbReference type="SUPFAM" id="SSF52402">
    <property type="entry name" value="Adenine nucleotide alpha hydrolases-like"/>
    <property type="match status" value="1"/>
</dbReference>
<dbReference type="GO" id="GO:0032267">
    <property type="term" value="F:tRNA(Ile)-lysidine synthase activity"/>
    <property type="evidence" value="ECO:0007669"/>
    <property type="project" value="UniProtKB-EC"/>
</dbReference>
<dbReference type="Proteomes" id="UP000002630">
    <property type="component" value="Linkage Group LG16"/>
</dbReference>
<keyword evidence="2" id="KW-0436">Ligase</keyword>
<feature type="domain" description="tRNA(Ile)-lysidine/2-thiocytidine synthase N-terminal" evidence="8">
    <location>
        <begin position="117"/>
        <end position="185"/>
    </location>
</feature>
<protein>
    <recommendedName>
        <fullName evidence="1">tRNA(Ile)-lysidine synthetase</fullName>
        <ecNumber evidence="1">6.3.4.19</ecNumber>
    </recommendedName>
</protein>
<dbReference type="InterPro" id="IPR012094">
    <property type="entry name" value="tRNA_Ile_lys_synt"/>
</dbReference>
<evidence type="ECO:0000256" key="5">
    <source>
        <dbReference type="ARBA" id="ARBA00022840"/>
    </source>
</evidence>
<feature type="domain" description="tRNA(Ile)-lysidine/2-thiocytidine synthase N-terminal" evidence="8">
    <location>
        <begin position="1"/>
        <end position="83"/>
    </location>
</feature>
<proteinExistence type="predicted"/>
<keyword evidence="3" id="KW-0819">tRNA processing</keyword>
<evidence type="ECO:0000256" key="4">
    <source>
        <dbReference type="ARBA" id="ARBA00022741"/>
    </source>
</evidence>
<evidence type="ECO:0000259" key="8">
    <source>
        <dbReference type="Pfam" id="PF01171"/>
    </source>
</evidence>
<dbReference type="GO" id="GO:0008033">
    <property type="term" value="P:tRNA processing"/>
    <property type="evidence" value="ECO:0007669"/>
    <property type="project" value="UniProtKB-KW"/>
</dbReference>
<dbReference type="EC" id="6.3.4.19" evidence="1"/>
<organism evidence="9 10">
    <name type="scientific">Ectocarpus siliculosus</name>
    <name type="common">Brown alga</name>
    <name type="synonym">Conferva siliculosa</name>
    <dbReference type="NCBI Taxonomy" id="2880"/>
    <lineage>
        <taxon>Eukaryota</taxon>
        <taxon>Sar</taxon>
        <taxon>Stramenopiles</taxon>
        <taxon>Ochrophyta</taxon>
        <taxon>PX clade</taxon>
        <taxon>Phaeophyceae</taxon>
        <taxon>Ectocarpales</taxon>
        <taxon>Ectocarpaceae</taxon>
        <taxon>Ectocarpus</taxon>
    </lineage>
</organism>
<evidence type="ECO:0000256" key="1">
    <source>
        <dbReference type="ARBA" id="ARBA00013267"/>
    </source>
</evidence>
<dbReference type="EMBL" id="FN648863">
    <property type="protein sequence ID" value="CBN75006.1"/>
    <property type="molecule type" value="Genomic_DNA"/>
</dbReference>
<reference evidence="9 10" key="1">
    <citation type="journal article" date="2010" name="Nature">
        <title>The Ectocarpus genome and the independent evolution of multicellularity in brown algae.</title>
        <authorList>
            <person name="Cock J.M."/>
            <person name="Sterck L."/>
            <person name="Rouze P."/>
            <person name="Scornet D."/>
            <person name="Allen A.E."/>
            <person name="Amoutzias G."/>
            <person name="Anthouard V."/>
            <person name="Artiguenave F."/>
            <person name="Aury J.M."/>
            <person name="Badger J.H."/>
            <person name="Beszteri B."/>
            <person name="Billiau K."/>
            <person name="Bonnet E."/>
            <person name="Bothwell J.H."/>
            <person name="Bowler C."/>
            <person name="Boyen C."/>
            <person name="Brownlee C."/>
            <person name="Carrano C.J."/>
            <person name="Charrier B."/>
            <person name="Cho G.Y."/>
            <person name="Coelho S.M."/>
            <person name="Collen J."/>
            <person name="Corre E."/>
            <person name="Da Silva C."/>
            <person name="Delage L."/>
            <person name="Delaroque N."/>
            <person name="Dittami S.M."/>
            <person name="Doulbeau S."/>
            <person name="Elias M."/>
            <person name="Farnham G."/>
            <person name="Gachon C.M."/>
            <person name="Gschloessl B."/>
            <person name="Heesch S."/>
            <person name="Jabbari K."/>
            <person name="Jubin C."/>
            <person name="Kawai H."/>
            <person name="Kimura K."/>
            <person name="Kloareg B."/>
            <person name="Kupper F.C."/>
            <person name="Lang D."/>
            <person name="Le Bail A."/>
            <person name="Leblanc C."/>
            <person name="Lerouge P."/>
            <person name="Lohr M."/>
            <person name="Lopez P.J."/>
            <person name="Martens C."/>
            <person name="Maumus F."/>
            <person name="Michel G."/>
            <person name="Miranda-Saavedra D."/>
            <person name="Morales J."/>
            <person name="Moreau H."/>
            <person name="Motomura T."/>
            <person name="Nagasato C."/>
            <person name="Napoli C.A."/>
            <person name="Nelson D.R."/>
            <person name="Nyvall-Collen P."/>
            <person name="Peters A.F."/>
            <person name="Pommier C."/>
            <person name="Potin P."/>
            <person name="Poulain J."/>
            <person name="Quesneville H."/>
            <person name="Read B."/>
            <person name="Rensing S.A."/>
            <person name="Ritter A."/>
            <person name="Rousvoal S."/>
            <person name="Samanta M."/>
            <person name="Samson G."/>
            <person name="Schroeder D.C."/>
            <person name="Segurens B."/>
            <person name="Strittmatter M."/>
            <person name="Tonon T."/>
            <person name="Tregear J.W."/>
            <person name="Valentin K."/>
            <person name="von Dassow P."/>
            <person name="Yamagishi T."/>
            <person name="Van de Peer Y."/>
            <person name="Wincker P."/>
        </authorList>
    </citation>
    <scope>NUCLEOTIDE SEQUENCE [LARGE SCALE GENOMIC DNA]</scope>
    <source>
        <strain evidence="10">Ec32 / CCAP1310/4</strain>
    </source>
</reference>
<dbReference type="CDD" id="cd01992">
    <property type="entry name" value="TilS_N"/>
    <property type="match status" value="1"/>
</dbReference>